<proteinExistence type="inferred from homology"/>
<dbReference type="SUPFAM" id="SSF48576">
    <property type="entry name" value="Terpenoid synthases"/>
    <property type="match status" value="1"/>
</dbReference>
<dbReference type="Proteomes" id="UP001344658">
    <property type="component" value="Unassembled WGS sequence"/>
</dbReference>
<evidence type="ECO:0000256" key="4">
    <source>
        <dbReference type="ARBA" id="ARBA00022723"/>
    </source>
</evidence>
<organism evidence="7 8">
    <name type="scientific">Actinacidiphila polyblastidii</name>
    <dbReference type="NCBI Taxonomy" id="3110430"/>
    <lineage>
        <taxon>Bacteria</taxon>
        <taxon>Bacillati</taxon>
        <taxon>Actinomycetota</taxon>
        <taxon>Actinomycetes</taxon>
        <taxon>Kitasatosporales</taxon>
        <taxon>Streptomycetaceae</taxon>
        <taxon>Actinacidiphila</taxon>
    </lineage>
</organism>
<evidence type="ECO:0000256" key="2">
    <source>
        <dbReference type="ARBA" id="ARBA00006706"/>
    </source>
</evidence>
<dbReference type="InterPro" id="IPR000092">
    <property type="entry name" value="Polyprenyl_synt"/>
</dbReference>
<protein>
    <submittedName>
        <fullName evidence="7">Polyprenyl synthetase family protein</fullName>
    </submittedName>
</protein>
<dbReference type="EMBL" id="JAZEWV010000031">
    <property type="protein sequence ID" value="MEE4545565.1"/>
    <property type="molecule type" value="Genomic_DNA"/>
</dbReference>
<dbReference type="PANTHER" id="PTHR12001">
    <property type="entry name" value="GERANYLGERANYL PYROPHOSPHATE SYNTHASE"/>
    <property type="match status" value="1"/>
</dbReference>
<reference evidence="7 8" key="1">
    <citation type="submission" date="2023-12" db="EMBL/GenBank/DDBJ databases">
        <title>Streptomyces sp. V4-01.</title>
        <authorList>
            <person name="Somphong A."/>
            <person name="Phongsopitanun W."/>
        </authorList>
    </citation>
    <scope>NUCLEOTIDE SEQUENCE [LARGE SCALE GENOMIC DNA]</scope>
    <source>
        <strain evidence="7 8">V4-01</strain>
    </source>
</reference>
<comment type="cofactor">
    <cofactor evidence="1">
        <name>Mg(2+)</name>
        <dbReference type="ChEBI" id="CHEBI:18420"/>
    </cofactor>
</comment>
<gene>
    <name evidence="7" type="ORF">V2S66_26815</name>
</gene>
<keyword evidence="4" id="KW-0479">Metal-binding</keyword>
<dbReference type="Pfam" id="PF00348">
    <property type="entry name" value="polyprenyl_synt"/>
    <property type="match status" value="1"/>
</dbReference>
<accession>A0ABU7PIC5</accession>
<dbReference type="SFLD" id="SFLDS00005">
    <property type="entry name" value="Isoprenoid_Synthase_Type_I"/>
    <property type="match status" value="1"/>
</dbReference>
<keyword evidence="8" id="KW-1185">Reference proteome</keyword>
<evidence type="ECO:0000256" key="6">
    <source>
        <dbReference type="RuleBase" id="RU004466"/>
    </source>
</evidence>
<name>A0ABU7PIC5_9ACTN</name>
<dbReference type="CDD" id="cd00685">
    <property type="entry name" value="Trans_IPPS_HT"/>
    <property type="match status" value="1"/>
</dbReference>
<dbReference type="InterPro" id="IPR033749">
    <property type="entry name" value="Polyprenyl_synt_CS"/>
</dbReference>
<sequence length="420" mass="43428">MRRTPGNRHVSGRYEPHERSVDADVAGAVGRVLTRELRDRVDEAAGIDAVFAQDVAERVARFALGGKRMRSQFLWWGLRAAHPGAVREQVGGALRIGAALELLQTCALVHDDVMDGSALRRGRPSVHRELDVQYGSPNAAGAGGSFGDAGAILVGDLALAWADDMVADTELAAGTRRGVLGVWRAIRAEMVAGQYLDLHGQATGSRSAVRAIRIACLKSALYSVERPLALGAALAGADGSVTAALCAAGRPAGIAFQLRDDLLSVFGDPVDTGKPCGEDIRQGKPTYLITVARERAEAADDHAGTAFLDAALGDAELSDDALARVRECLVSTGARAAVEARIAELVEQSAAHLAAAGGIADAPRARLLDLFQRVAAGRDTTGGQRPHRAEAVPAAAGTAAATPGGTAGARLEALAGGDAR</sequence>
<dbReference type="Gene3D" id="1.10.600.10">
    <property type="entry name" value="Farnesyl Diphosphate Synthase"/>
    <property type="match status" value="1"/>
</dbReference>
<keyword evidence="5" id="KW-0460">Magnesium</keyword>
<dbReference type="PROSITE" id="PS00723">
    <property type="entry name" value="POLYPRENYL_SYNTHASE_1"/>
    <property type="match status" value="1"/>
</dbReference>
<comment type="similarity">
    <text evidence="2 6">Belongs to the FPP/GGPP synthase family.</text>
</comment>
<keyword evidence="3 6" id="KW-0808">Transferase</keyword>
<evidence type="ECO:0000256" key="5">
    <source>
        <dbReference type="ARBA" id="ARBA00022842"/>
    </source>
</evidence>
<dbReference type="InterPro" id="IPR008949">
    <property type="entry name" value="Isoprenoid_synthase_dom_sf"/>
</dbReference>
<dbReference type="RefSeq" id="WP_330799259.1">
    <property type="nucleotide sequence ID" value="NZ_JAZEWV010000031.1"/>
</dbReference>
<evidence type="ECO:0000313" key="8">
    <source>
        <dbReference type="Proteomes" id="UP001344658"/>
    </source>
</evidence>
<evidence type="ECO:0000256" key="3">
    <source>
        <dbReference type="ARBA" id="ARBA00022679"/>
    </source>
</evidence>
<evidence type="ECO:0000256" key="1">
    <source>
        <dbReference type="ARBA" id="ARBA00001946"/>
    </source>
</evidence>
<evidence type="ECO:0000313" key="7">
    <source>
        <dbReference type="EMBL" id="MEE4545565.1"/>
    </source>
</evidence>
<comment type="caution">
    <text evidence="7">The sequence shown here is derived from an EMBL/GenBank/DDBJ whole genome shotgun (WGS) entry which is preliminary data.</text>
</comment>
<dbReference type="PANTHER" id="PTHR12001:SF85">
    <property type="entry name" value="SHORT CHAIN ISOPRENYL DIPHOSPHATE SYNTHASE"/>
    <property type="match status" value="1"/>
</dbReference>